<protein>
    <submittedName>
        <fullName evidence="2">Uncharacterized protein</fullName>
    </submittedName>
</protein>
<dbReference type="Proteomes" id="UP001526143">
    <property type="component" value="Unassembled WGS sequence"/>
</dbReference>
<name>A0ABT3AXY4_9CYAN</name>
<feature type="region of interest" description="Disordered" evidence="1">
    <location>
        <begin position="1"/>
        <end position="26"/>
    </location>
</feature>
<evidence type="ECO:0000256" key="1">
    <source>
        <dbReference type="SAM" id="MobiDB-lite"/>
    </source>
</evidence>
<keyword evidence="3" id="KW-1185">Reference proteome</keyword>
<organism evidence="2 3">
    <name type="scientific">Plectonema radiosum NIES-515</name>
    <dbReference type="NCBI Taxonomy" id="2986073"/>
    <lineage>
        <taxon>Bacteria</taxon>
        <taxon>Bacillati</taxon>
        <taxon>Cyanobacteriota</taxon>
        <taxon>Cyanophyceae</taxon>
        <taxon>Oscillatoriophycideae</taxon>
        <taxon>Oscillatoriales</taxon>
        <taxon>Microcoleaceae</taxon>
        <taxon>Plectonema</taxon>
    </lineage>
</organism>
<dbReference type="RefSeq" id="WP_263745521.1">
    <property type="nucleotide sequence ID" value="NZ_JAOWRF010000158.1"/>
</dbReference>
<sequence>MTQSSIDNNRKRCLRRATPTPCRKPQKQMRSLLWKSECDRFAEDLKNKAIALCIHSIINFANTKLSQFYSQHN</sequence>
<dbReference type="EMBL" id="JAOWRF010000158">
    <property type="protein sequence ID" value="MCV3213986.1"/>
    <property type="molecule type" value="Genomic_DNA"/>
</dbReference>
<reference evidence="2 3" key="1">
    <citation type="submission" date="2022-10" db="EMBL/GenBank/DDBJ databases">
        <title>Identification of biosynthetic pathway for the production of the potent trypsin inhibitor radiosumin.</title>
        <authorList>
            <person name="Fewer D.P."/>
            <person name="Delbaje E."/>
            <person name="Ouyang X."/>
            <person name="Agostino P.D."/>
            <person name="Wahlsten M."/>
            <person name="Jokela J."/>
            <person name="Permi P."/>
            <person name="Haapaniemi E."/>
            <person name="Koistinen H."/>
        </authorList>
    </citation>
    <scope>NUCLEOTIDE SEQUENCE [LARGE SCALE GENOMIC DNA]</scope>
    <source>
        <strain evidence="2 3">NIES-515</strain>
    </source>
</reference>
<gene>
    <name evidence="2" type="ORF">OGM63_10740</name>
</gene>
<accession>A0ABT3AXY4</accession>
<proteinExistence type="predicted"/>
<comment type="caution">
    <text evidence="2">The sequence shown here is derived from an EMBL/GenBank/DDBJ whole genome shotgun (WGS) entry which is preliminary data.</text>
</comment>
<evidence type="ECO:0000313" key="2">
    <source>
        <dbReference type="EMBL" id="MCV3213986.1"/>
    </source>
</evidence>
<evidence type="ECO:0000313" key="3">
    <source>
        <dbReference type="Proteomes" id="UP001526143"/>
    </source>
</evidence>